<evidence type="ECO:0000313" key="1">
    <source>
        <dbReference type="EMBL" id="MUG68669.1"/>
    </source>
</evidence>
<protein>
    <submittedName>
        <fullName evidence="1">Uncharacterized protein</fullName>
    </submittedName>
</protein>
<organism evidence="1 2">
    <name type="scientific">Paenibacillus campinasensis</name>
    <dbReference type="NCBI Taxonomy" id="66347"/>
    <lineage>
        <taxon>Bacteria</taxon>
        <taxon>Bacillati</taxon>
        <taxon>Bacillota</taxon>
        <taxon>Bacilli</taxon>
        <taxon>Bacillales</taxon>
        <taxon>Paenibacillaceae</taxon>
        <taxon>Paenibacillus</taxon>
    </lineage>
</organism>
<keyword evidence="2" id="KW-1185">Reference proteome</keyword>
<sequence length="316" mass="35868">MKELIYLDTAFLHSFIAQQHKGLPISYSTEFQESETKSDTQGKSGELQNEVRAEFKTGEFSIPGILNSPSGTTEYKLGHTKSTNAAITLTQLEAGKEIISKQLHDDAFQQFEDYLKENSLVTQVNDNHTWRNGEYVSLRKPFAIYDIAHIKNIFNPEGIGVAMEFALSASIQHERARLEAAAEKDFKSKLRGFEQSEKKEYEAIKKELGKFRQIIDYFESLLPSPTFIKSGNVICPLKHDNLRESASLLNFKYGQDEKIPINILGKYTRRFDQYVDLASTFGPIGEAINQFDSVFEILGIIKKGDRIVSPIAIYFE</sequence>
<proteinExistence type="predicted"/>
<evidence type="ECO:0000313" key="2">
    <source>
        <dbReference type="Proteomes" id="UP000435177"/>
    </source>
</evidence>
<dbReference type="InterPro" id="IPR045633">
    <property type="entry name" value="DUF6414"/>
</dbReference>
<dbReference type="RefSeq" id="WP_155619035.1">
    <property type="nucleotide sequence ID" value="NZ_WOAA01000031.1"/>
</dbReference>
<name>A0ABW9T6E0_9BACL</name>
<dbReference type="Pfam" id="PF19952">
    <property type="entry name" value="DUF6414"/>
    <property type="match status" value="1"/>
</dbReference>
<reference evidence="1 2" key="1">
    <citation type="submission" date="2019-11" db="EMBL/GenBank/DDBJ databases">
        <title>Draft genome sequences of five Paenibacillus species of dairy origin.</title>
        <authorList>
            <person name="Olajide A.M."/>
            <person name="Chen S."/>
            <person name="Lapointe G."/>
        </authorList>
    </citation>
    <scope>NUCLEOTIDE SEQUENCE [LARGE SCALE GENOMIC DNA]</scope>
    <source>
        <strain evidence="1 2">3CS1</strain>
    </source>
</reference>
<gene>
    <name evidence="1" type="ORF">GNP94_22110</name>
</gene>
<comment type="caution">
    <text evidence="1">The sequence shown here is derived from an EMBL/GenBank/DDBJ whole genome shotgun (WGS) entry which is preliminary data.</text>
</comment>
<dbReference type="Proteomes" id="UP000435177">
    <property type="component" value="Unassembled WGS sequence"/>
</dbReference>
<accession>A0ABW9T6E0</accession>
<dbReference type="EMBL" id="WOAA01000031">
    <property type="protein sequence ID" value="MUG68669.1"/>
    <property type="molecule type" value="Genomic_DNA"/>
</dbReference>